<organism evidence="2 3">
    <name type="scientific">Tetrahymena thermophila (strain SB210)</name>
    <dbReference type="NCBI Taxonomy" id="312017"/>
    <lineage>
        <taxon>Eukaryota</taxon>
        <taxon>Sar</taxon>
        <taxon>Alveolata</taxon>
        <taxon>Ciliophora</taxon>
        <taxon>Intramacronucleata</taxon>
        <taxon>Oligohymenophorea</taxon>
        <taxon>Hymenostomatida</taxon>
        <taxon>Tetrahymenina</taxon>
        <taxon>Tetrahymenidae</taxon>
        <taxon>Tetrahymena</taxon>
    </lineage>
</organism>
<sequence length="2345" mass="278613">MDVELNQQEFSCNLYSFKQIQVNWYPIHRIVLKNFEKNPNLFFIYFNNSIENFNRNDQWREDEIFELFKMFYKLLKSKIQDLKGLWGIISLKYNRKNGLMCYQKYNEIRTNLNLNKQTEQYKQILNDLLSSTKMKNINLNSEQEFEKEFNSFKKFIIEELDQICTKISNDKIEQICQIIGIDYINIQRRVKPKVDNLINLLEQGTDLNNAPILKKDPKNDIEKIKESASLIVKVNNQAKEHEQNDKQAINKKKSNINNADQQNKQKKSVKKELCIQDSDGEMETEDIQNFDNQQPNQGFQQVDLFSKNKYQKQGKKRIKEQEFDMQPIFDGYDSEPELSFNKANKQQQQFKQQINKLNITCPVANELQNDLQVQQENLMELPDLSEINFSTEDNISQFSYWSQQLQEKDINEIDDKYDFDFDGESQNQQNKMIAQPKFTQMEDQINNSNILNKIEKLGNSQYSFFDENSVNPFEFDNKLSLSKENIIEGNNKKAINIQNEDDNLDAQKKFKRENENEMLNAFKQTQKKQKPQRNKILNRKQKKAKLHNFTEQLLQQNDANYQLQKEKRKKIKVEKAVKMLKQEKKQRKDPKQQKLKVNKNIMILESKILSNTRYINNTKNDPIKQRIFFTSDQIISKYQNKKQKQQAKQKNSSLIKDESQQSVINEQDSAQFENSQISFNEIQKPNKQKITEVDNEDSSLIMVDEIENLEQGKYQNKKGQQIQGKRNKIQKMIRQQKTFYTKYMPRKVKENTSQKQIANIQNTNLDQQHVTYQALKMIEQKLIMALQNQQQLIYYNVKDIEEIRSSIVNDLPKTCNLSNSLMEEATNILKVKNFTITYKLESEQTIFYLLEKVKQNRIKEDENLDKEIQKKLKLEIVCILRNQIFWNKLQTHEKDYLIQLLYLFVIGLQNEELKELYYQFVYKNYIMNSYKLLGIIFFDIIIYLMEYQQINIENPSDSEGQECMETEIGYREMLDEDCTAPNNNTPKKVSKQKKINFASQDIHEINEEILRDISKQIILLQEMSRALNKNQLDLERQINLFASDAESVINFFSNCSNDQVVSERYFQPYTNNICSLNSDNLDISMIFLHHLFYAEDVTEKDLFINTLKKILIKREGQLNITKIIFEQSPIQFFSIFQSTYSQIEKSLILVKLIDINKRVDRVVDILLDSTFVFNIDISSDLITKLMNTVVECINYNIKDQKDLLNEIYMQIFQEVVNEEDKVQSIQSNGNNKILQYEKNTQSISQQQLFKQLAFLIKYPSELLERNFMEDQNLRISKNQMRLLSSIQNSIGNNQLKEITLRDILIIKVFIKNFDFSNKMILSTILKLIKKLFPDPKENAIKARTLIHCSYINLLKTFDQQNYNSNTSSSYIEIFQTTYTALSFLVEKYNNTSSNQAIMNNTYLTNKQNNQKNLYITKLIEGFQYTVLWAFGQINSMLIRSSEFIKLFIKTFLNSDDLINFLNPNQIIHPDFRYLLLQMFYLLYQYPSTILDTVTINQNSQTIPNIKKQNEQNSTIINQTNYKNQTLLDSQNNSNDFCQASLNLSSIKQNIQIENQNKILGDIENYNFSNQHNQQSSESSDDDDEQFAQEYKIKDERNKKLNEIHDCIVQISPKLKKNLIEFITQLFNQEAMKKQNKIFHPNTRTIEMSFKLLGCVLNSQFQQQPQISFEQISNLLLQDKPLFMGDIYSELSDFSLLIKRYNLIFQTYNQFLSLYKDHYKIIKDCLNYKSDTYSLEETELHPLEKFILQAVVTLFIKLLISYEGNEVQLIYKYIQNLSIFIERVLQFKCKYNQKRDQFTQKQTDKLFQVLQKTRVFTQIFKIEQEQFYESELDIIKQIIKNLQLQLQREEDRYLNKFIIPRQLLTQLKSCITDTILKDVKQSECFKFFNRTMYFLRKLIQINNEESLEQKSILTQNSQLQNNDDQNQKFLNDQIKIVWNQLFLKNAQQDFSLENFQLEQSKMLNYLIRQSRPDFKPIIKFCLKSKYTDFILKLTIQLKSIEIFMIIKNSNTVEEKCSILLRDSIKQQLEQSQLQPKEQQKNQIFRTKLLNAFIQDIQEIKFQYYTKVDMNKNAKINTLYKEVLNILVLAETQNENGQILDETLIQKKMINTFLYVFVQINQMEYITVKNENQTHLQRKELENMVRDTLNKTVYKQYLFLFFQSQSQEVIREMEILIMRKILKVLRKFQQTSTIEFEKSFLEEIQLNYLKYFLNTILDIALKYDPDIKTKIQKQSLQILSSVNNKLKSTSPVNMNTASASSHSTIFSLLKQFAEDIDNDLQQNFENQVFKCGQFYEEIVHILIEKLQKQLKLENINPSVSELNQFILKLQEITFQQQNNDQMIIENS</sequence>
<dbReference type="KEGG" id="tet:TTHERM_00051690"/>
<dbReference type="Proteomes" id="UP000009168">
    <property type="component" value="Unassembled WGS sequence"/>
</dbReference>
<dbReference type="HOGENOM" id="CLU_232580_0_0_1"/>
<dbReference type="InParanoid" id="Q23D20"/>
<protein>
    <submittedName>
        <fullName evidence="2">Uncharacterized protein</fullName>
    </submittedName>
</protein>
<evidence type="ECO:0000256" key="1">
    <source>
        <dbReference type="SAM" id="MobiDB-lite"/>
    </source>
</evidence>
<reference evidence="3" key="1">
    <citation type="journal article" date="2006" name="PLoS Biol.">
        <title>Macronuclear genome sequence of the ciliate Tetrahymena thermophila, a model eukaryote.</title>
        <authorList>
            <person name="Eisen J.A."/>
            <person name="Coyne R.S."/>
            <person name="Wu M."/>
            <person name="Wu D."/>
            <person name="Thiagarajan M."/>
            <person name="Wortman J.R."/>
            <person name="Badger J.H."/>
            <person name="Ren Q."/>
            <person name="Amedeo P."/>
            <person name="Jones K.M."/>
            <person name="Tallon L.J."/>
            <person name="Delcher A.L."/>
            <person name="Salzberg S.L."/>
            <person name="Silva J.C."/>
            <person name="Haas B.J."/>
            <person name="Majoros W.H."/>
            <person name="Farzad M."/>
            <person name="Carlton J.M."/>
            <person name="Smith R.K. Jr."/>
            <person name="Garg J."/>
            <person name="Pearlman R.E."/>
            <person name="Karrer K.M."/>
            <person name="Sun L."/>
            <person name="Manning G."/>
            <person name="Elde N.C."/>
            <person name="Turkewitz A.P."/>
            <person name="Asai D.J."/>
            <person name="Wilkes D.E."/>
            <person name="Wang Y."/>
            <person name="Cai H."/>
            <person name="Collins K."/>
            <person name="Stewart B.A."/>
            <person name="Lee S.R."/>
            <person name="Wilamowska K."/>
            <person name="Weinberg Z."/>
            <person name="Ruzzo W.L."/>
            <person name="Wloga D."/>
            <person name="Gaertig J."/>
            <person name="Frankel J."/>
            <person name="Tsao C.-C."/>
            <person name="Gorovsky M.A."/>
            <person name="Keeling P.J."/>
            <person name="Waller R.F."/>
            <person name="Patron N.J."/>
            <person name="Cherry J.M."/>
            <person name="Stover N.A."/>
            <person name="Krieger C.J."/>
            <person name="del Toro C."/>
            <person name="Ryder H.F."/>
            <person name="Williamson S.C."/>
            <person name="Barbeau R.A."/>
            <person name="Hamilton E.P."/>
            <person name="Orias E."/>
        </authorList>
    </citation>
    <scope>NUCLEOTIDE SEQUENCE [LARGE SCALE GENOMIC DNA]</scope>
    <source>
        <strain evidence="3">SB210</strain>
    </source>
</reference>
<dbReference type="GeneID" id="7829153"/>
<evidence type="ECO:0000313" key="3">
    <source>
        <dbReference type="Proteomes" id="UP000009168"/>
    </source>
</evidence>
<dbReference type="STRING" id="312017.Q23D20"/>
<proteinExistence type="predicted"/>
<name>Q23D20_TETTS</name>
<keyword evidence="3" id="KW-1185">Reference proteome</keyword>
<evidence type="ECO:0000313" key="2">
    <source>
        <dbReference type="EMBL" id="EAR94401.2"/>
    </source>
</evidence>
<dbReference type="RefSeq" id="XP_001014866.2">
    <property type="nucleotide sequence ID" value="XM_001014866.2"/>
</dbReference>
<accession>Q23D20</accession>
<feature type="region of interest" description="Disordered" evidence="1">
    <location>
        <begin position="235"/>
        <end position="272"/>
    </location>
</feature>
<feature type="region of interest" description="Disordered" evidence="1">
    <location>
        <begin position="640"/>
        <end position="662"/>
    </location>
</feature>
<gene>
    <name evidence="2" type="ORF">TTHERM_00051690</name>
</gene>
<dbReference type="EMBL" id="GG662712">
    <property type="protein sequence ID" value="EAR94401.2"/>
    <property type="molecule type" value="Genomic_DNA"/>
</dbReference>